<proteinExistence type="predicted"/>
<protein>
    <submittedName>
        <fullName evidence="1">Uncharacterized protein</fullName>
    </submittedName>
</protein>
<reference evidence="1" key="1">
    <citation type="journal article" date="2019" name="Sci. Rep.">
        <title>Draft genome of Tanacetum cinerariifolium, the natural source of mosquito coil.</title>
        <authorList>
            <person name="Yamashiro T."/>
            <person name="Shiraishi A."/>
            <person name="Satake H."/>
            <person name="Nakayama K."/>
        </authorList>
    </citation>
    <scope>NUCLEOTIDE SEQUENCE</scope>
</reference>
<name>A0A699XMX6_TANCI</name>
<feature type="non-terminal residue" evidence="1">
    <location>
        <position position="1"/>
    </location>
</feature>
<gene>
    <name evidence="1" type="ORF">Tci_933214</name>
</gene>
<evidence type="ECO:0000313" key="1">
    <source>
        <dbReference type="EMBL" id="GFD61245.1"/>
    </source>
</evidence>
<feature type="non-terminal residue" evidence="1">
    <location>
        <position position="59"/>
    </location>
</feature>
<dbReference type="AlphaFoldDB" id="A0A699XMX6"/>
<accession>A0A699XMX6</accession>
<dbReference type="EMBL" id="BKCJ011888683">
    <property type="protein sequence ID" value="GFD61245.1"/>
    <property type="molecule type" value="Genomic_DNA"/>
</dbReference>
<comment type="caution">
    <text evidence="1">The sequence shown here is derived from an EMBL/GenBank/DDBJ whole genome shotgun (WGS) entry which is preliminary data.</text>
</comment>
<organism evidence="1">
    <name type="scientific">Tanacetum cinerariifolium</name>
    <name type="common">Dalmatian daisy</name>
    <name type="synonym">Chrysanthemum cinerariifolium</name>
    <dbReference type="NCBI Taxonomy" id="118510"/>
    <lineage>
        <taxon>Eukaryota</taxon>
        <taxon>Viridiplantae</taxon>
        <taxon>Streptophyta</taxon>
        <taxon>Embryophyta</taxon>
        <taxon>Tracheophyta</taxon>
        <taxon>Spermatophyta</taxon>
        <taxon>Magnoliopsida</taxon>
        <taxon>eudicotyledons</taxon>
        <taxon>Gunneridae</taxon>
        <taxon>Pentapetalae</taxon>
        <taxon>asterids</taxon>
        <taxon>campanulids</taxon>
        <taxon>Asterales</taxon>
        <taxon>Asteraceae</taxon>
        <taxon>Asteroideae</taxon>
        <taxon>Anthemideae</taxon>
        <taxon>Anthemidinae</taxon>
        <taxon>Tanacetum</taxon>
    </lineage>
</organism>
<sequence>HSANRYACRCCARAIAAKKAARHRRPPTARIRYAGAATGVQPAFAHRPPVLDPGAEAVA</sequence>